<dbReference type="EMBL" id="MTYJ01000043">
    <property type="protein sequence ID" value="OQV19000.1"/>
    <property type="molecule type" value="Genomic_DNA"/>
</dbReference>
<comment type="caution">
    <text evidence="12">The sequence shown here is derived from an EMBL/GenBank/DDBJ whole genome shotgun (WGS) entry which is preliminary data.</text>
</comment>
<dbReference type="GO" id="GO:0007187">
    <property type="term" value="P:G protein-coupled receptor signaling pathway, coupled to cyclic nucleotide second messenger"/>
    <property type="evidence" value="ECO:0007669"/>
    <property type="project" value="TreeGrafter"/>
</dbReference>
<keyword evidence="7 9" id="KW-0675">Receptor</keyword>
<dbReference type="OrthoDB" id="10042731at2759"/>
<dbReference type="GO" id="GO:0007268">
    <property type="term" value="P:chemical synaptic transmission"/>
    <property type="evidence" value="ECO:0007669"/>
    <property type="project" value="TreeGrafter"/>
</dbReference>
<dbReference type="PANTHER" id="PTHR24247">
    <property type="entry name" value="5-HYDROXYTRYPTAMINE RECEPTOR"/>
    <property type="match status" value="1"/>
</dbReference>
<dbReference type="Pfam" id="PF00001">
    <property type="entry name" value="7tm_1"/>
    <property type="match status" value="1"/>
</dbReference>
<evidence type="ECO:0000256" key="3">
    <source>
        <dbReference type="ARBA" id="ARBA00022692"/>
    </source>
</evidence>
<evidence type="ECO:0000256" key="9">
    <source>
        <dbReference type="RuleBase" id="RU000688"/>
    </source>
</evidence>
<dbReference type="GO" id="GO:0030594">
    <property type="term" value="F:neurotransmitter receptor activity"/>
    <property type="evidence" value="ECO:0007669"/>
    <property type="project" value="TreeGrafter"/>
</dbReference>
<dbReference type="Proteomes" id="UP000192578">
    <property type="component" value="Unassembled WGS sequence"/>
</dbReference>
<dbReference type="InterPro" id="IPR000276">
    <property type="entry name" value="GPCR_Rhodpsn"/>
</dbReference>
<dbReference type="PROSITE" id="PS50262">
    <property type="entry name" value="G_PROTEIN_RECEP_F1_2"/>
    <property type="match status" value="1"/>
</dbReference>
<feature type="transmembrane region" description="Helical" evidence="10">
    <location>
        <begin position="20"/>
        <end position="45"/>
    </location>
</feature>
<evidence type="ECO:0000256" key="7">
    <source>
        <dbReference type="ARBA" id="ARBA00023170"/>
    </source>
</evidence>
<evidence type="ECO:0000313" key="13">
    <source>
        <dbReference type="Proteomes" id="UP000192578"/>
    </source>
</evidence>
<dbReference type="GO" id="GO:0004993">
    <property type="term" value="F:G protein-coupled serotonin receptor activity"/>
    <property type="evidence" value="ECO:0007669"/>
    <property type="project" value="TreeGrafter"/>
</dbReference>
<dbReference type="Gene3D" id="1.20.1070.10">
    <property type="entry name" value="Rhodopsin 7-helix transmembrane proteins"/>
    <property type="match status" value="1"/>
</dbReference>
<feature type="domain" description="G-protein coupled receptors family 1 profile" evidence="11">
    <location>
        <begin position="36"/>
        <end position="345"/>
    </location>
</feature>
<evidence type="ECO:0000256" key="1">
    <source>
        <dbReference type="ARBA" id="ARBA00004651"/>
    </source>
</evidence>
<protein>
    <recommendedName>
        <fullName evidence="11">G-protein coupled receptors family 1 profile domain-containing protein</fullName>
    </recommendedName>
</protein>
<evidence type="ECO:0000256" key="8">
    <source>
        <dbReference type="ARBA" id="ARBA00023224"/>
    </source>
</evidence>
<proteinExistence type="inferred from homology"/>
<comment type="subcellular location">
    <subcellularLocation>
        <location evidence="1">Cell membrane</location>
        <topology evidence="1">Multi-pass membrane protein</topology>
    </subcellularLocation>
</comment>
<evidence type="ECO:0000256" key="5">
    <source>
        <dbReference type="ARBA" id="ARBA00023040"/>
    </source>
</evidence>
<dbReference type="CDD" id="cd00637">
    <property type="entry name" value="7tm_classA_rhodopsin-like"/>
    <property type="match status" value="1"/>
</dbReference>
<evidence type="ECO:0000256" key="10">
    <source>
        <dbReference type="SAM" id="Phobius"/>
    </source>
</evidence>
<dbReference type="GO" id="GO:0030425">
    <property type="term" value="C:dendrite"/>
    <property type="evidence" value="ECO:0007669"/>
    <property type="project" value="TreeGrafter"/>
</dbReference>
<dbReference type="PRINTS" id="PR00237">
    <property type="entry name" value="GPCRRHODOPSN"/>
</dbReference>
<keyword evidence="5 9" id="KW-0297">G-protein coupled receptor</keyword>
<dbReference type="AlphaFoldDB" id="A0A1W0WUZ4"/>
<keyword evidence="2" id="KW-1003">Cell membrane</keyword>
<dbReference type="GO" id="GO:0005886">
    <property type="term" value="C:plasma membrane"/>
    <property type="evidence" value="ECO:0007669"/>
    <property type="project" value="UniProtKB-SubCell"/>
</dbReference>
<sequence length="405" mass="45777">MSRIIVLNETDENQSINATVYYAILLYSLGAATIIANSVFILTILANLKLRTCSNYLLVSNSYADLLVGVFLLPCVGVDWVDPANYTRNACLVWFVTNNYVYAVSIAHMTAISIERFIRVFHTVWHTRWMRKLTVPVLGLCWTGPSLTTYLRLFLPMSQAERSFDVKNGTCSAVLEDVPHGCIYCNSRDSTILGVALEFSLPMVISIAAYIAIVMAAVRRIHIADQLRKSVLNDAEHNRTPLQEYSWRIVFGPVERVATSPEYRSIRLYSTVLFLFVCSWLPQSANRLFLALTGDGFPDFLSGLSRDLVKEYEVPPGFYIWSNYNFRCVTNLIGSANSLVNPLLFFYMSPRFRSGLGSVKDRLVFFPRDRSGSCTSAMSVEPAFDARHWNELANHFSQFGYETDA</sequence>
<feature type="transmembrane region" description="Helical" evidence="10">
    <location>
        <begin position="100"/>
        <end position="121"/>
    </location>
</feature>
<gene>
    <name evidence="12" type="ORF">BV898_06857</name>
</gene>
<evidence type="ECO:0000256" key="2">
    <source>
        <dbReference type="ARBA" id="ARBA00022475"/>
    </source>
</evidence>
<keyword evidence="6 10" id="KW-0472">Membrane</keyword>
<keyword evidence="8 9" id="KW-0807">Transducer</keyword>
<feature type="transmembrane region" description="Helical" evidence="10">
    <location>
        <begin position="199"/>
        <end position="218"/>
    </location>
</feature>
<comment type="similarity">
    <text evidence="9">Belongs to the G-protein coupled receptor 1 family.</text>
</comment>
<keyword evidence="3 9" id="KW-0812">Transmembrane</keyword>
<evidence type="ECO:0000313" key="12">
    <source>
        <dbReference type="EMBL" id="OQV19000.1"/>
    </source>
</evidence>
<keyword evidence="4 10" id="KW-1133">Transmembrane helix</keyword>
<accession>A0A1W0WUZ4</accession>
<dbReference type="SUPFAM" id="SSF81321">
    <property type="entry name" value="Family A G protein-coupled receptor-like"/>
    <property type="match status" value="1"/>
</dbReference>
<dbReference type="PANTHER" id="PTHR24247:SF278">
    <property type="entry name" value="HISTAMINE H2 RECEPTOR"/>
    <property type="match status" value="1"/>
</dbReference>
<organism evidence="12 13">
    <name type="scientific">Hypsibius exemplaris</name>
    <name type="common">Freshwater tardigrade</name>
    <dbReference type="NCBI Taxonomy" id="2072580"/>
    <lineage>
        <taxon>Eukaryota</taxon>
        <taxon>Metazoa</taxon>
        <taxon>Ecdysozoa</taxon>
        <taxon>Tardigrada</taxon>
        <taxon>Eutardigrada</taxon>
        <taxon>Parachela</taxon>
        <taxon>Hypsibioidea</taxon>
        <taxon>Hypsibiidae</taxon>
        <taxon>Hypsibius</taxon>
    </lineage>
</organism>
<keyword evidence="13" id="KW-1185">Reference proteome</keyword>
<dbReference type="InterPro" id="IPR017452">
    <property type="entry name" value="GPCR_Rhodpsn_7TM"/>
</dbReference>
<evidence type="ECO:0000256" key="4">
    <source>
        <dbReference type="ARBA" id="ARBA00022989"/>
    </source>
</evidence>
<evidence type="ECO:0000259" key="11">
    <source>
        <dbReference type="PROSITE" id="PS50262"/>
    </source>
</evidence>
<name>A0A1W0WUZ4_HYPEX</name>
<dbReference type="GO" id="GO:0045202">
    <property type="term" value="C:synapse"/>
    <property type="evidence" value="ECO:0007669"/>
    <property type="project" value="GOC"/>
</dbReference>
<feature type="transmembrane region" description="Helical" evidence="10">
    <location>
        <begin position="57"/>
        <end position="80"/>
    </location>
</feature>
<reference evidence="13" key="1">
    <citation type="submission" date="2017-01" db="EMBL/GenBank/DDBJ databases">
        <title>Comparative genomics of anhydrobiosis in the tardigrade Hypsibius dujardini.</title>
        <authorList>
            <person name="Yoshida Y."/>
            <person name="Koutsovoulos G."/>
            <person name="Laetsch D."/>
            <person name="Stevens L."/>
            <person name="Kumar S."/>
            <person name="Horikawa D."/>
            <person name="Ishino K."/>
            <person name="Komine S."/>
            <person name="Tomita M."/>
            <person name="Blaxter M."/>
            <person name="Arakawa K."/>
        </authorList>
    </citation>
    <scope>NUCLEOTIDE SEQUENCE [LARGE SCALE GENOMIC DNA]</scope>
    <source>
        <strain evidence="13">Z151</strain>
    </source>
</reference>
<dbReference type="PROSITE" id="PS00237">
    <property type="entry name" value="G_PROTEIN_RECEP_F1_1"/>
    <property type="match status" value="1"/>
</dbReference>
<feature type="transmembrane region" description="Helical" evidence="10">
    <location>
        <begin position="133"/>
        <end position="155"/>
    </location>
</feature>
<evidence type="ECO:0000256" key="6">
    <source>
        <dbReference type="ARBA" id="ARBA00023136"/>
    </source>
</evidence>